<comment type="caution">
    <text evidence="2">The sequence shown here is derived from an EMBL/GenBank/DDBJ whole genome shotgun (WGS) entry which is preliminary data.</text>
</comment>
<dbReference type="Proteomes" id="UP000028547">
    <property type="component" value="Unassembled WGS sequence"/>
</dbReference>
<proteinExistence type="predicted"/>
<dbReference type="InterPro" id="IPR023213">
    <property type="entry name" value="CAT-like_dom_sf"/>
</dbReference>
<evidence type="ECO:0000259" key="1">
    <source>
        <dbReference type="Pfam" id="PF00198"/>
    </source>
</evidence>
<dbReference type="GO" id="GO:0006086">
    <property type="term" value="P:pyruvate decarboxylation to acetyl-CoA"/>
    <property type="evidence" value="ECO:0007669"/>
    <property type="project" value="InterPro"/>
</dbReference>
<evidence type="ECO:0000313" key="2">
    <source>
        <dbReference type="EMBL" id="KFA87316.1"/>
    </source>
</evidence>
<dbReference type="PANTHER" id="PTHR23151:SF90">
    <property type="entry name" value="DIHYDROLIPOYLLYSINE-RESIDUE ACETYLTRANSFERASE COMPONENT OF PYRUVATE DEHYDROGENASE COMPLEX, MITOCHONDRIAL-RELATED"/>
    <property type="match status" value="1"/>
</dbReference>
<dbReference type="AlphaFoldDB" id="A0A084SFT1"/>
<feature type="domain" description="2-oxoacid dehydrogenase acyltransferase catalytic" evidence="1">
    <location>
        <begin position="17"/>
        <end position="128"/>
    </location>
</feature>
<dbReference type="GO" id="GO:0045254">
    <property type="term" value="C:pyruvate dehydrogenase complex"/>
    <property type="evidence" value="ECO:0007669"/>
    <property type="project" value="InterPro"/>
</dbReference>
<evidence type="ECO:0000313" key="3">
    <source>
        <dbReference type="Proteomes" id="UP000028547"/>
    </source>
</evidence>
<gene>
    <name evidence="2" type="ORF">Q664_48625</name>
</gene>
<dbReference type="SUPFAM" id="SSF52777">
    <property type="entry name" value="CoA-dependent acyltransferases"/>
    <property type="match status" value="1"/>
</dbReference>
<dbReference type="RefSeq" id="WP_043412777.1">
    <property type="nucleotide sequence ID" value="NZ_JPMI01000388.1"/>
</dbReference>
<dbReference type="Pfam" id="PF00198">
    <property type="entry name" value="2-oxoacid_dh"/>
    <property type="match status" value="2"/>
</dbReference>
<sequence length="272" mass="30161">MNFPLLALGSYRSPRDPSAYAAIDIRMERALAYVEAFRSRSGQRLTVTHLVAKAAADALRRYPEANVILRWNRPWLRKRVSVCVLVVQPEHLGRVDLTTATVPDADTLSLQGLASAMQARVDHVRHRRDAAIERGKRRSYRVPGLLMHTVLRLLSFVWFTLNLDLAWVGMPRDPFGSVAVSNVGSLGLERAWLAMVPYTRVALYLAAGAVREVPVLEGDSLVPGKEMTLSCTFDARLLDAELVARVLRHIGDALEDPTSAWGPPAPEEPPAR</sequence>
<dbReference type="PANTHER" id="PTHR23151">
    <property type="entry name" value="DIHYDROLIPOAMIDE ACETYL/SUCCINYL-TRANSFERASE-RELATED"/>
    <property type="match status" value="1"/>
</dbReference>
<dbReference type="InterPro" id="IPR001078">
    <property type="entry name" value="2-oxoacid_DH_actylTfrase"/>
</dbReference>
<dbReference type="EMBL" id="JPMI01000388">
    <property type="protein sequence ID" value="KFA87316.1"/>
    <property type="molecule type" value="Genomic_DNA"/>
</dbReference>
<name>A0A084SFT1_9BACT</name>
<protein>
    <submittedName>
        <fullName evidence="2">2-oxo acid dehydrogenase</fullName>
    </submittedName>
</protein>
<dbReference type="Gene3D" id="3.30.559.10">
    <property type="entry name" value="Chloramphenicol acetyltransferase-like domain"/>
    <property type="match status" value="1"/>
</dbReference>
<feature type="domain" description="2-oxoacid dehydrogenase acyltransferase catalytic" evidence="1">
    <location>
        <begin position="176"/>
        <end position="259"/>
    </location>
</feature>
<accession>A0A084SFT1</accession>
<dbReference type="GO" id="GO:0016746">
    <property type="term" value="F:acyltransferase activity"/>
    <property type="evidence" value="ECO:0007669"/>
    <property type="project" value="InterPro"/>
</dbReference>
<dbReference type="InterPro" id="IPR045257">
    <property type="entry name" value="E2/Pdx1"/>
</dbReference>
<organism evidence="2 3">
    <name type="scientific">Archangium violaceum Cb vi76</name>
    <dbReference type="NCBI Taxonomy" id="1406225"/>
    <lineage>
        <taxon>Bacteria</taxon>
        <taxon>Pseudomonadati</taxon>
        <taxon>Myxococcota</taxon>
        <taxon>Myxococcia</taxon>
        <taxon>Myxococcales</taxon>
        <taxon>Cystobacterineae</taxon>
        <taxon>Archangiaceae</taxon>
        <taxon>Archangium</taxon>
    </lineage>
</organism>
<reference evidence="2 3" key="1">
    <citation type="submission" date="2014-07" db="EMBL/GenBank/DDBJ databases">
        <title>Draft Genome Sequence of Gephyronic Acid Producer, Cystobacter violaceus Strain Cb vi76.</title>
        <authorList>
            <person name="Stevens D.C."/>
            <person name="Young J."/>
            <person name="Carmichael R."/>
            <person name="Tan J."/>
            <person name="Taylor R.E."/>
        </authorList>
    </citation>
    <scope>NUCLEOTIDE SEQUENCE [LARGE SCALE GENOMIC DNA]</scope>
    <source>
        <strain evidence="2 3">Cb vi76</strain>
    </source>
</reference>